<organism evidence="2 3">
    <name type="scientific">Zopfia rhizophila CBS 207.26</name>
    <dbReference type="NCBI Taxonomy" id="1314779"/>
    <lineage>
        <taxon>Eukaryota</taxon>
        <taxon>Fungi</taxon>
        <taxon>Dikarya</taxon>
        <taxon>Ascomycota</taxon>
        <taxon>Pezizomycotina</taxon>
        <taxon>Dothideomycetes</taxon>
        <taxon>Dothideomycetes incertae sedis</taxon>
        <taxon>Zopfiaceae</taxon>
        <taxon>Zopfia</taxon>
    </lineage>
</organism>
<evidence type="ECO:0000313" key="3">
    <source>
        <dbReference type="Proteomes" id="UP000800200"/>
    </source>
</evidence>
<dbReference type="Proteomes" id="UP000800200">
    <property type="component" value="Unassembled WGS sequence"/>
</dbReference>
<keyword evidence="3" id="KW-1185">Reference proteome</keyword>
<evidence type="ECO:0000313" key="2">
    <source>
        <dbReference type="EMBL" id="KAF2195023.1"/>
    </source>
</evidence>
<dbReference type="AlphaFoldDB" id="A0A6A6EVI3"/>
<accession>A0A6A6EVI3</accession>
<name>A0A6A6EVI3_9PEZI</name>
<reference evidence="2" key="1">
    <citation type="journal article" date="2020" name="Stud. Mycol.">
        <title>101 Dothideomycetes genomes: a test case for predicting lifestyles and emergence of pathogens.</title>
        <authorList>
            <person name="Haridas S."/>
            <person name="Albert R."/>
            <person name="Binder M."/>
            <person name="Bloem J."/>
            <person name="Labutti K."/>
            <person name="Salamov A."/>
            <person name="Andreopoulos B."/>
            <person name="Baker S."/>
            <person name="Barry K."/>
            <person name="Bills G."/>
            <person name="Bluhm B."/>
            <person name="Cannon C."/>
            <person name="Castanera R."/>
            <person name="Culley D."/>
            <person name="Daum C."/>
            <person name="Ezra D."/>
            <person name="Gonzalez J."/>
            <person name="Henrissat B."/>
            <person name="Kuo A."/>
            <person name="Liang C."/>
            <person name="Lipzen A."/>
            <person name="Lutzoni F."/>
            <person name="Magnuson J."/>
            <person name="Mondo S."/>
            <person name="Nolan M."/>
            <person name="Ohm R."/>
            <person name="Pangilinan J."/>
            <person name="Park H.-J."/>
            <person name="Ramirez L."/>
            <person name="Alfaro M."/>
            <person name="Sun H."/>
            <person name="Tritt A."/>
            <person name="Yoshinaga Y."/>
            <person name="Zwiers L.-H."/>
            <person name="Turgeon B."/>
            <person name="Goodwin S."/>
            <person name="Spatafora J."/>
            <person name="Crous P."/>
            <person name="Grigoriev I."/>
        </authorList>
    </citation>
    <scope>NUCLEOTIDE SEQUENCE</scope>
    <source>
        <strain evidence="2">CBS 207.26</strain>
    </source>
</reference>
<dbReference type="OrthoDB" id="5365129at2759"/>
<sequence length="335" mass="36745">MAAAAGIVLGVLGLLQGGAFGLLGVFTNNITPQKVDGGDSSVRIAVGLSGTNTGGDPPYIAAFNEETEFVGYYDGGGKIEQGSFSDLTINQHCGKGCHKGQQASYLQLFAGDDAICVAYIAQTWADDTKRAWLGDMGKACGMATYVSNIVVQLENNQVHRPLCTWLDRDHSEPNFEVGAIQLHMSSFSEVRKSDIPSKEKLCNAPITIAHYDAGRDDSILPKFWRSNTKLKRTSRSSRRSDRGSRSPGDSPFNGTLIASYHAQHNATALCANPMSWGPDFVSLDEGIFCDMTTRTTWPLCGNYIHFNCYDWNTHHLVEGNLQKRKMSYSDVIEWR</sequence>
<protein>
    <submittedName>
        <fullName evidence="2">Uncharacterized protein</fullName>
    </submittedName>
</protein>
<proteinExistence type="predicted"/>
<gene>
    <name evidence="2" type="ORF">K469DRAFT_743711</name>
</gene>
<feature type="region of interest" description="Disordered" evidence="1">
    <location>
        <begin position="230"/>
        <end position="252"/>
    </location>
</feature>
<evidence type="ECO:0000256" key="1">
    <source>
        <dbReference type="SAM" id="MobiDB-lite"/>
    </source>
</evidence>
<dbReference type="EMBL" id="ML994610">
    <property type="protein sequence ID" value="KAF2195023.1"/>
    <property type="molecule type" value="Genomic_DNA"/>
</dbReference>